<reference evidence="1" key="1">
    <citation type="submission" date="2022-10" db="EMBL/GenBank/DDBJ databases">
        <title>Complete genome sequence of Schlegelella aquatica LMG 23380.</title>
        <authorList>
            <person name="Musilova J."/>
            <person name="Kourilova X."/>
            <person name="Bezdicek M."/>
            <person name="Hermankova K."/>
            <person name="Obruca S."/>
            <person name="Sedlar K."/>
        </authorList>
    </citation>
    <scope>NUCLEOTIDE SEQUENCE</scope>
    <source>
        <strain evidence="1">LMG 23380</strain>
    </source>
</reference>
<evidence type="ECO:0000313" key="1">
    <source>
        <dbReference type="EMBL" id="UZD56398.1"/>
    </source>
</evidence>
<dbReference type="Pfam" id="PF13591">
    <property type="entry name" value="MerR_2"/>
    <property type="match status" value="1"/>
</dbReference>
<proteinExistence type="predicted"/>
<dbReference type="Gene3D" id="1.10.1660.10">
    <property type="match status" value="1"/>
</dbReference>
<protein>
    <submittedName>
        <fullName evidence="1">Chaperone modulator CbpM</fullName>
    </submittedName>
</protein>
<name>A0ABY6MWK1_9BURK</name>
<dbReference type="RefSeq" id="WP_264894401.1">
    <property type="nucleotide sequence ID" value="NZ_CP110257.1"/>
</dbReference>
<dbReference type="EMBL" id="CP110257">
    <property type="protein sequence ID" value="UZD56398.1"/>
    <property type="molecule type" value="Genomic_DNA"/>
</dbReference>
<organism evidence="1 2">
    <name type="scientific">Caldimonas aquatica</name>
    <dbReference type="NCBI Taxonomy" id="376175"/>
    <lineage>
        <taxon>Bacteria</taxon>
        <taxon>Pseudomonadati</taxon>
        <taxon>Pseudomonadota</taxon>
        <taxon>Betaproteobacteria</taxon>
        <taxon>Burkholderiales</taxon>
        <taxon>Sphaerotilaceae</taxon>
        <taxon>Caldimonas</taxon>
    </lineage>
</organism>
<gene>
    <name evidence="1" type="ORF">OMP39_07505</name>
</gene>
<evidence type="ECO:0000313" key="2">
    <source>
        <dbReference type="Proteomes" id="UP001163266"/>
    </source>
</evidence>
<dbReference type="Proteomes" id="UP001163266">
    <property type="component" value="Chromosome"/>
</dbReference>
<keyword evidence="2" id="KW-1185">Reference proteome</keyword>
<sequence>MNQSIDEPHAYRAEAHYQVTIERLCLACGTDEQTIEVLVHEGVLDVAGNRPQDWRFDAAALARARRAVRLMRELHVNAAGVALALDLMDEIARLRAQLRSLRP</sequence>
<accession>A0ABY6MWK1</accession>